<reference evidence="1" key="1">
    <citation type="submission" date="2018-05" db="EMBL/GenBank/DDBJ databases">
        <authorList>
            <person name="Lanie J.A."/>
            <person name="Ng W.-L."/>
            <person name="Kazmierczak K.M."/>
            <person name="Andrzejewski T.M."/>
            <person name="Davidsen T.M."/>
            <person name="Wayne K.J."/>
            <person name="Tettelin H."/>
            <person name="Glass J.I."/>
            <person name="Rusch D."/>
            <person name="Podicherti R."/>
            <person name="Tsui H.-C.T."/>
            <person name="Winkler M.E."/>
        </authorList>
    </citation>
    <scope>NUCLEOTIDE SEQUENCE</scope>
</reference>
<gene>
    <name evidence="1" type="ORF">METZ01_LOCUS441170</name>
</gene>
<evidence type="ECO:0000313" key="1">
    <source>
        <dbReference type="EMBL" id="SVD88316.1"/>
    </source>
</evidence>
<dbReference type="AlphaFoldDB" id="A0A382YYJ8"/>
<organism evidence="1">
    <name type="scientific">marine metagenome</name>
    <dbReference type="NCBI Taxonomy" id="408172"/>
    <lineage>
        <taxon>unclassified sequences</taxon>
        <taxon>metagenomes</taxon>
        <taxon>ecological metagenomes</taxon>
    </lineage>
</organism>
<protein>
    <submittedName>
        <fullName evidence="1">Uncharacterized protein</fullName>
    </submittedName>
</protein>
<sequence>VEKKITCPVCNAEKMCIEESQGD</sequence>
<proteinExistence type="predicted"/>
<feature type="non-terminal residue" evidence="1">
    <location>
        <position position="1"/>
    </location>
</feature>
<accession>A0A382YYJ8</accession>
<feature type="non-terminal residue" evidence="1">
    <location>
        <position position="23"/>
    </location>
</feature>
<dbReference type="EMBL" id="UINC01179573">
    <property type="protein sequence ID" value="SVD88316.1"/>
    <property type="molecule type" value="Genomic_DNA"/>
</dbReference>
<name>A0A382YYJ8_9ZZZZ</name>